<reference evidence="1" key="1">
    <citation type="submission" date="2021-06" db="EMBL/GenBank/DDBJ databases">
        <authorList>
            <person name="Kallberg Y."/>
            <person name="Tangrot J."/>
            <person name="Rosling A."/>
        </authorList>
    </citation>
    <scope>NUCLEOTIDE SEQUENCE</scope>
    <source>
        <strain evidence="1">MT106</strain>
    </source>
</reference>
<dbReference type="Proteomes" id="UP000789831">
    <property type="component" value="Unassembled WGS sequence"/>
</dbReference>
<comment type="caution">
    <text evidence="1">The sequence shown here is derived from an EMBL/GenBank/DDBJ whole genome shotgun (WGS) entry which is preliminary data.</text>
</comment>
<evidence type="ECO:0000313" key="2">
    <source>
        <dbReference type="Proteomes" id="UP000789831"/>
    </source>
</evidence>
<dbReference type="EMBL" id="CAJVPL010015648">
    <property type="protein sequence ID" value="CAG8693837.1"/>
    <property type="molecule type" value="Genomic_DNA"/>
</dbReference>
<dbReference type="OrthoDB" id="2448306at2759"/>
<proteinExistence type="predicted"/>
<name>A0A9N9HIA9_9GLOM</name>
<dbReference type="AlphaFoldDB" id="A0A9N9HIA9"/>
<feature type="non-terminal residue" evidence="1">
    <location>
        <position position="1"/>
    </location>
</feature>
<sequence length="144" mass="17019">VWSLGQKSTIKVMFEKSRGNTTSQEILKKNFDKLRNQWETEAYLEISKTRLREHADQIIEAKWGTLEGCTARYPTCDSNCEDIKDTRYTHHTSVHVIMVAHELRWKSNNVDQFVESNMLMDINQPPWLKIEHKDVADNKIRIMR</sequence>
<accession>A0A9N9HIA9</accession>
<keyword evidence="2" id="KW-1185">Reference proteome</keyword>
<gene>
    <name evidence="1" type="ORF">AGERDE_LOCUS13203</name>
</gene>
<feature type="non-terminal residue" evidence="1">
    <location>
        <position position="144"/>
    </location>
</feature>
<protein>
    <submittedName>
        <fullName evidence="1">9040_t:CDS:1</fullName>
    </submittedName>
</protein>
<organism evidence="1 2">
    <name type="scientific">Ambispora gerdemannii</name>
    <dbReference type="NCBI Taxonomy" id="144530"/>
    <lineage>
        <taxon>Eukaryota</taxon>
        <taxon>Fungi</taxon>
        <taxon>Fungi incertae sedis</taxon>
        <taxon>Mucoromycota</taxon>
        <taxon>Glomeromycotina</taxon>
        <taxon>Glomeromycetes</taxon>
        <taxon>Archaeosporales</taxon>
        <taxon>Ambisporaceae</taxon>
        <taxon>Ambispora</taxon>
    </lineage>
</organism>
<evidence type="ECO:0000313" key="1">
    <source>
        <dbReference type="EMBL" id="CAG8693837.1"/>
    </source>
</evidence>